<sequence length="241" mass="26194">MNSSPYGHHPQSPYTTGNSRQQPLMKTAANAASLNDRLNTNYIDIAPEDNSICASLTRVIVDFVGTFVTPRQMLGILRVLKAITLSFLVLTIAADLMYMCLLEIFANETIRTQVGGSRDTIIRVYGLLLTVLAIGVEFDIAKISKNFLGLKGFVPRGMLLFFIATLTRAHPITDSYSNASSSGNGNNNGNNNDDDAAAGDDDYVAADDNAATDDYSYQLQQEAAELPYSAIAFQQVTSYIL</sequence>
<gene>
    <name evidence="3" type="ORF">SEMRO_84_G044860.1</name>
</gene>
<evidence type="ECO:0000313" key="3">
    <source>
        <dbReference type="EMBL" id="CAB9500463.1"/>
    </source>
</evidence>
<keyword evidence="4" id="KW-1185">Reference proteome</keyword>
<feature type="transmembrane region" description="Helical" evidence="2">
    <location>
        <begin position="121"/>
        <end position="141"/>
    </location>
</feature>
<feature type="compositionally biased region" description="Polar residues" evidence="1">
    <location>
        <begin position="12"/>
        <end position="21"/>
    </location>
</feature>
<keyword evidence="2" id="KW-1133">Transmembrane helix</keyword>
<organism evidence="3 4">
    <name type="scientific">Seminavis robusta</name>
    <dbReference type="NCBI Taxonomy" id="568900"/>
    <lineage>
        <taxon>Eukaryota</taxon>
        <taxon>Sar</taxon>
        <taxon>Stramenopiles</taxon>
        <taxon>Ochrophyta</taxon>
        <taxon>Bacillariophyta</taxon>
        <taxon>Bacillariophyceae</taxon>
        <taxon>Bacillariophycidae</taxon>
        <taxon>Naviculales</taxon>
        <taxon>Naviculaceae</taxon>
        <taxon>Seminavis</taxon>
    </lineage>
</organism>
<proteinExistence type="predicted"/>
<dbReference type="EMBL" id="CAICTM010000083">
    <property type="protein sequence ID" value="CAB9500463.1"/>
    <property type="molecule type" value="Genomic_DNA"/>
</dbReference>
<name>A0A9N8DCI3_9STRA</name>
<evidence type="ECO:0000313" key="4">
    <source>
        <dbReference type="Proteomes" id="UP001153069"/>
    </source>
</evidence>
<feature type="compositionally biased region" description="Low complexity" evidence="1">
    <location>
        <begin position="177"/>
        <end position="191"/>
    </location>
</feature>
<dbReference type="Proteomes" id="UP001153069">
    <property type="component" value="Unassembled WGS sequence"/>
</dbReference>
<feature type="region of interest" description="Disordered" evidence="1">
    <location>
        <begin position="1"/>
        <end position="21"/>
    </location>
</feature>
<feature type="region of interest" description="Disordered" evidence="1">
    <location>
        <begin position="177"/>
        <end position="201"/>
    </location>
</feature>
<feature type="compositionally biased region" description="Acidic residues" evidence="1">
    <location>
        <begin position="192"/>
        <end position="201"/>
    </location>
</feature>
<comment type="caution">
    <text evidence="3">The sequence shown here is derived from an EMBL/GenBank/DDBJ whole genome shotgun (WGS) entry which is preliminary data.</text>
</comment>
<keyword evidence="2" id="KW-0472">Membrane</keyword>
<accession>A0A9N8DCI3</accession>
<protein>
    <submittedName>
        <fullName evidence="3">Uncharacterized protein</fullName>
    </submittedName>
</protein>
<dbReference type="AlphaFoldDB" id="A0A9N8DCI3"/>
<evidence type="ECO:0000256" key="2">
    <source>
        <dbReference type="SAM" id="Phobius"/>
    </source>
</evidence>
<keyword evidence="2" id="KW-0812">Transmembrane</keyword>
<feature type="transmembrane region" description="Helical" evidence="2">
    <location>
        <begin position="79"/>
        <end position="101"/>
    </location>
</feature>
<reference evidence="3" key="1">
    <citation type="submission" date="2020-06" db="EMBL/GenBank/DDBJ databases">
        <authorList>
            <consortium name="Plant Systems Biology data submission"/>
        </authorList>
    </citation>
    <scope>NUCLEOTIDE SEQUENCE</scope>
    <source>
        <strain evidence="3">D6</strain>
    </source>
</reference>
<dbReference type="OrthoDB" id="43832at2759"/>
<evidence type="ECO:0000256" key="1">
    <source>
        <dbReference type="SAM" id="MobiDB-lite"/>
    </source>
</evidence>